<keyword evidence="2 6" id="KW-0689">Ribosomal protein</keyword>
<dbReference type="FunFam" id="3.30.1490.10:FF:000001">
    <property type="entry name" value="30S ribosomal protein S8"/>
    <property type="match status" value="1"/>
</dbReference>
<comment type="caution">
    <text evidence="8">The sequence shown here is derived from an EMBL/GenBank/DDBJ whole genome shotgun (WGS) entry which is preliminary data.</text>
</comment>
<dbReference type="GO" id="GO:0005840">
    <property type="term" value="C:ribosome"/>
    <property type="evidence" value="ECO:0007669"/>
    <property type="project" value="UniProtKB-KW"/>
</dbReference>
<dbReference type="InterPro" id="IPR000630">
    <property type="entry name" value="Ribosomal_uS8"/>
</dbReference>
<keyword evidence="6" id="KW-0699">rRNA-binding</keyword>
<dbReference type="Gene3D" id="3.30.1490.10">
    <property type="match status" value="1"/>
</dbReference>
<comment type="subunit">
    <text evidence="5 6">Part of the 30S ribosomal subunit. Contacts proteins S5 and S12.</text>
</comment>
<dbReference type="Proteomes" id="UP000231632">
    <property type="component" value="Unassembled WGS sequence"/>
</dbReference>
<comment type="similarity">
    <text evidence="1 6 7">Belongs to the universal ribosomal protein uS8 family.</text>
</comment>
<accession>A0A1L8CR45</accession>
<evidence type="ECO:0000256" key="4">
    <source>
        <dbReference type="ARBA" id="ARBA00035258"/>
    </source>
</evidence>
<comment type="function">
    <text evidence="6">One of the primary rRNA binding proteins, it binds directly to 16S rRNA central domain where it helps coordinate assembly of the platform of the 30S subunit.</text>
</comment>
<keyword evidence="6" id="KW-0694">RNA-binding</keyword>
<dbReference type="InterPro" id="IPR047863">
    <property type="entry name" value="Ribosomal_uS8_CS"/>
</dbReference>
<dbReference type="HAMAP" id="MF_01302_B">
    <property type="entry name" value="Ribosomal_uS8_B"/>
    <property type="match status" value="1"/>
</dbReference>
<dbReference type="Gene3D" id="3.30.1370.30">
    <property type="match status" value="1"/>
</dbReference>
<dbReference type="GO" id="GO:0006412">
    <property type="term" value="P:translation"/>
    <property type="evidence" value="ECO:0007669"/>
    <property type="project" value="UniProtKB-UniRule"/>
</dbReference>
<dbReference type="GO" id="GO:0005737">
    <property type="term" value="C:cytoplasm"/>
    <property type="evidence" value="ECO:0007669"/>
    <property type="project" value="UniProtKB-ARBA"/>
</dbReference>
<dbReference type="SUPFAM" id="SSF56047">
    <property type="entry name" value="Ribosomal protein S8"/>
    <property type="match status" value="1"/>
</dbReference>
<dbReference type="STRING" id="1921010.MMIC_P2376"/>
<evidence type="ECO:0000256" key="2">
    <source>
        <dbReference type="ARBA" id="ARBA00022980"/>
    </source>
</evidence>
<dbReference type="Pfam" id="PF00410">
    <property type="entry name" value="Ribosomal_S8"/>
    <property type="match status" value="1"/>
</dbReference>
<dbReference type="PANTHER" id="PTHR11758">
    <property type="entry name" value="40S RIBOSOMAL PROTEIN S15A"/>
    <property type="match status" value="1"/>
</dbReference>
<evidence type="ECO:0000313" key="8">
    <source>
        <dbReference type="EMBL" id="GAV21392.1"/>
    </source>
</evidence>
<dbReference type="OrthoDB" id="9802617at2"/>
<gene>
    <name evidence="6" type="primary">rpsH</name>
    <name evidence="8" type="ORF">MMIC_P2376</name>
</gene>
<dbReference type="GO" id="GO:0003735">
    <property type="term" value="F:structural constituent of ribosome"/>
    <property type="evidence" value="ECO:0007669"/>
    <property type="project" value="InterPro"/>
</dbReference>
<evidence type="ECO:0000256" key="1">
    <source>
        <dbReference type="ARBA" id="ARBA00006471"/>
    </source>
</evidence>
<protein>
    <recommendedName>
        <fullName evidence="4 6">Small ribosomal subunit protein uS8</fullName>
    </recommendedName>
</protein>
<dbReference type="PROSITE" id="PS00053">
    <property type="entry name" value="RIBOSOMAL_S8"/>
    <property type="match status" value="1"/>
</dbReference>
<evidence type="ECO:0000256" key="6">
    <source>
        <dbReference type="HAMAP-Rule" id="MF_01302"/>
    </source>
</evidence>
<evidence type="ECO:0000256" key="7">
    <source>
        <dbReference type="RuleBase" id="RU003660"/>
    </source>
</evidence>
<evidence type="ECO:0000313" key="9">
    <source>
        <dbReference type="Proteomes" id="UP000231632"/>
    </source>
</evidence>
<sequence>MMMDRIADMLTRIRNAQTAGIEKIEMPASNTLLSLAELLKEEGYIAAVKAYNHKGHRFLRLTLRYDDDAQPIIREIKRVSKSGRRVYSGADDLPRVKNGYGVAIVSTSQGIMTDKKARAAHIGGEVLCTVF</sequence>
<dbReference type="InterPro" id="IPR035987">
    <property type="entry name" value="Ribosomal_uS8_sf"/>
</dbReference>
<dbReference type="NCBIfam" id="NF001109">
    <property type="entry name" value="PRK00136.1"/>
    <property type="match status" value="1"/>
</dbReference>
<reference evidence="8 9" key="1">
    <citation type="journal article" date="2017" name="Arch. Microbiol.">
        <title>Mariprofundus micogutta sp. nov., a novel iron-oxidizing zetaproteobacterium isolated from a deep-sea hydrothermal field at the Bayonnaise knoll of the Izu-Ogasawara arc, and a description of Mariprofundales ord. nov. and Zetaproteobacteria classis nov.</title>
        <authorList>
            <person name="Makita H."/>
            <person name="Tanaka E."/>
            <person name="Mitsunobu S."/>
            <person name="Miyazaki M."/>
            <person name="Nunoura T."/>
            <person name="Uematsu K."/>
            <person name="Takaki Y."/>
            <person name="Nishi S."/>
            <person name="Shimamura S."/>
            <person name="Takai K."/>
        </authorList>
    </citation>
    <scope>NUCLEOTIDE SEQUENCE [LARGE SCALE GENOMIC DNA]</scope>
    <source>
        <strain evidence="8 9">ET2</strain>
    </source>
</reference>
<dbReference type="EMBL" id="BDFD01000030">
    <property type="protein sequence ID" value="GAV21392.1"/>
    <property type="molecule type" value="Genomic_DNA"/>
</dbReference>
<organism evidence="8 9">
    <name type="scientific">Mariprofundus micogutta</name>
    <dbReference type="NCBI Taxonomy" id="1921010"/>
    <lineage>
        <taxon>Bacteria</taxon>
        <taxon>Pseudomonadati</taxon>
        <taxon>Pseudomonadota</taxon>
        <taxon>Candidatius Mariprofundia</taxon>
        <taxon>Mariprofundales</taxon>
        <taxon>Mariprofundaceae</taxon>
        <taxon>Mariprofundus</taxon>
    </lineage>
</organism>
<evidence type="ECO:0000256" key="5">
    <source>
        <dbReference type="ARBA" id="ARBA00046740"/>
    </source>
</evidence>
<evidence type="ECO:0000256" key="3">
    <source>
        <dbReference type="ARBA" id="ARBA00023274"/>
    </source>
</evidence>
<proteinExistence type="inferred from homology"/>
<dbReference type="AlphaFoldDB" id="A0A1L8CR45"/>
<name>A0A1L8CR45_9PROT</name>
<dbReference type="GO" id="GO:0019843">
    <property type="term" value="F:rRNA binding"/>
    <property type="evidence" value="ECO:0007669"/>
    <property type="project" value="UniProtKB-UniRule"/>
</dbReference>
<dbReference type="GO" id="GO:1990904">
    <property type="term" value="C:ribonucleoprotein complex"/>
    <property type="evidence" value="ECO:0007669"/>
    <property type="project" value="UniProtKB-KW"/>
</dbReference>
<keyword evidence="9" id="KW-1185">Reference proteome</keyword>
<keyword evidence="3 6" id="KW-0687">Ribonucleoprotein</keyword>